<comment type="caution">
    <text evidence="2">The sequence shown here is derived from an EMBL/GenBank/DDBJ whole genome shotgun (WGS) entry which is preliminary data.</text>
</comment>
<protein>
    <submittedName>
        <fullName evidence="2">Uncharacterized protein</fullName>
    </submittedName>
</protein>
<accession>A0AAV6S3L1</accession>
<evidence type="ECO:0000313" key="2">
    <source>
        <dbReference type="EMBL" id="KAG7510992.1"/>
    </source>
</evidence>
<dbReference type="AlphaFoldDB" id="A0AAV6S3L1"/>
<dbReference type="Proteomes" id="UP000693946">
    <property type="component" value="Linkage Group LG16"/>
</dbReference>
<gene>
    <name evidence="2" type="ORF">JOB18_037832</name>
</gene>
<sequence>MATFPPRPLNLRRPPCRSEQAVDGSLASQLQCVTVMIREKVTYTEKPLSQSDDEKPSFTRNSTPITSGGGEVAVGAQTADDVICNCGPPVSRENCSDSQHVAE</sequence>
<organism evidence="2 3">
    <name type="scientific">Solea senegalensis</name>
    <name type="common">Senegalese sole</name>
    <dbReference type="NCBI Taxonomy" id="28829"/>
    <lineage>
        <taxon>Eukaryota</taxon>
        <taxon>Metazoa</taxon>
        <taxon>Chordata</taxon>
        <taxon>Craniata</taxon>
        <taxon>Vertebrata</taxon>
        <taxon>Euteleostomi</taxon>
        <taxon>Actinopterygii</taxon>
        <taxon>Neopterygii</taxon>
        <taxon>Teleostei</taxon>
        <taxon>Neoteleostei</taxon>
        <taxon>Acanthomorphata</taxon>
        <taxon>Carangaria</taxon>
        <taxon>Pleuronectiformes</taxon>
        <taxon>Pleuronectoidei</taxon>
        <taxon>Soleidae</taxon>
        <taxon>Solea</taxon>
    </lineage>
</organism>
<dbReference type="EMBL" id="JAGKHQ010000008">
    <property type="protein sequence ID" value="KAG7510992.1"/>
    <property type="molecule type" value="Genomic_DNA"/>
</dbReference>
<proteinExistence type="predicted"/>
<feature type="region of interest" description="Disordered" evidence="1">
    <location>
        <begin position="44"/>
        <end position="72"/>
    </location>
</feature>
<keyword evidence="3" id="KW-1185">Reference proteome</keyword>
<name>A0AAV6S3L1_SOLSE</name>
<reference evidence="2 3" key="1">
    <citation type="journal article" date="2021" name="Sci. Rep.">
        <title>Chromosome anchoring in Senegalese sole (Solea senegalensis) reveals sex-associated markers and genome rearrangements in flatfish.</title>
        <authorList>
            <person name="Guerrero-Cozar I."/>
            <person name="Gomez-Garrido J."/>
            <person name="Berbel C."/>
            <person name="Martinez-Blanch J.F."/>
            <person name="Alioto T."/>
            <person name="Claros M.G."/>
            <person name="Gagnaire P.A."/>
            <person name="Manchado M."/>
        </authorList>
    </citation>
    <scope>NUCLEOTIDE SEQUENCE [LARGE SCALE GENOMIC DNA]</scope>
    <source>
        <strain evidence="2">Sse05_10M</strain>
    </source>
</reference>
<evidence type="ECO:0000313" key="3">
    <source>
        <dbReference type="Proteomes" id="UP000693946"/>
    </source>
</evidence>
<evidence type="ECO:0000256" key="1">
    <source>
        <dbReference type="SAM" id="MobiDB-lite"/>
    </source>
</evidence>